<feature type="region of interest" description="Disordered" evidence="6">
    <location>
        <begin position="40"/>
        <end position="60"/>
    </location>
</feature>
<dbReference type="EMBL" id="JAGFBR010000005">
    <property type="protein sequence ID" value="KAH0466693.1"/>
    <property type="molecule type" value="Genomic_DNA"/>
</dbReference>
<evidence type="ECO:0000256" key="2">
    <source>
        <dbReference type="ARBA" id="ARBA00023015"/>
    </source>
</evidence>
<feature type="domain" description="AP2/ERF" evidence="7">
    <location>
        <begin position="63"/>
        <end position="121"/>
    </location>
</feature>
<evidence type="ECO:0000313" key="9">
    <source>
        <dbReference type="Proteomes" id="UP000775213"/>
    </source>
</evidence>
<dbReference type="PRINTS" id="PR00367">
    <property type="entry name" value="ETHRSPELEMNT"/>
</dbReference>
<comment type="subcellular location">
    <subcellularLocation>
        <location evidence="1">Nucleus</location>
    </subcellularLocation>
</comment>
<evidence type="ECO:0000256" key="1">
    <source>
        <dbReference type="ARBA" id="ARBA00004123"/>
    </source>
</evidence>
<dbReference type="InterPro" id="IPR036955">
    <property type="entry name" value="AP2/ERF_dom_sf"/>
</dbReference>
<evidence type="ECO:0000259" key="7">
    <source>
        <dbReference type="PROSITE" id="PS51032"/>
    </source>
</evidence>
<sequence length="264" mass="28673">MAFSRQQTSANPSQFLPLNENDSQDMILLQVLTEASTMAVASPMSPPTSKRGAESAGELATRHYRGVRRRPWGKFAAEIRDSSRHGARVWLGTFDTAEEAAVAYDRAAFRMRGAKALLNFPPGFVLSDGKVKKEGEEFVERGGGGGGGGNCPWALTLKGSVLVHPSDRASCVVRPDQIRITALARPMSDLPEHARLPALATHVLYSDQIAQALRAPACTLPLACFRRVQRPVPHFQPEATRPACFACPPPNALRTQLLPVQLAR</sequence>
<keyword evidence="3" id="KW-0238">DNA-binding</keyword>
<dbReference type="InterPro" id="IPR016177">
    <property type="entry name" value="DNA-bd_dom_sf"/>
</dbReference>
<name>A0AAV7HF86_DENCH</name>
<organism evidence="8 9">
    <name type="scientific">Dendrobium chrysotoxum</name>
    <name type="common">Orchid</name>
    <dbReference type="NCBI Taxonomy" id="161865"/>
    <lineage>
        <taxon>Eukaryota</taxon>
        <taxon>Viridiplantae</taxon>
        <taxon>Streptophyta</taxon>
        <taxon>Embryophyta</taxon>
        <taxon>Tracheophyta</taxon>
        <taxon>Spermatophyta</taxon>
        <taxon>Magnoliopsida</taxon>
        <taxon>Liliopsida</taxon>
        <taxon>Asparagales</taxon>
        <taxon>Orchidaceae</taxon>
        <taxon>Epidendroideae</taxon>
        <taxon>Malaxideae</taxon>
        <taxon>Dendrobiinae</taxon>
        <taxon>Dendrobium</taxon>
    </lineage>
</organism>
<dbReference type="Proteomes" id="UP000775213">
    <property type="component" value="Unassembled WGS sequence"/>
</dbReference>
<dbReference type="InterPro" id="IPR001471">
    <property type="entry name" value="AP2/ERF_dom"/>
</dbReference>
<dbReference type="SUPFAM" id="SSF54171">
    <property type="entry name" value="DNA-binding domain"/>
    <property type="match status" value="1"/>
</dbReference>
<dbReference type="InterPro" id="IPR044808">
    <property type="entry name" value="ERF_plant"/>
</dbReference>
<keyword evidence="4" id="KW-0804">Transcription</keyword>
<dbReference type="GO" id="GO:0003677">
    <property type="term" value="F:DNA binding"/>
    <property type="evidence" value="ECO:0007669"/>
    <property type="project" value="UniProtKB-KW"/>
</dbReference>
<dbReference type="FunFam" id="3.30.730.10:FF:000001">
    <property type="entry name" value="Ethylene-responsive transcription factor 2"/>
    <property type="match status" value="1"/>
</dbReference>
<evidence type="ECO:0000256" key="3">
    <source>
        <dbReference type="ARBA" id="ARBA00023125"/>
    </source>
</evidence>
<keyword evidence="5" id="KW-0539">Nucleus</keyword>
<dbReference type="GO" id="GO:0005634">
    <property type="term" value="C:nucleus"/>
    <property type="evidence" value="ECO:0007669"/>
    <property type="project" value="UniProtKB-SubCell"/>
</dbReference>
<dbReference type="Gene3D" id="3.30.730.10">
    <property type="entry name" value="AP2/ERF domain"/>
    <property type="match status" value="1"/>
</dbReference>
<dbReference type="GO" id="GO:0003700">
    <property type="term" value="F:DNA-binding transcription factor activity"/>
    <property type="evidence" value="ECO:0007669"/>
    <property type="project" value="InterPro"/>
</dbReference>
<dbReference type="AlphaFoldDB" id="A0AAV7HF86"/>
<gene>
    <name evidence="8" type="ORF">IEQ34_003931</name>
</gene>
<evidence type="ECO:0000256" key="4">
    <source>
        <dbReference type="ARBA" id="ARBA00023163"/>
    </source>
</evidence>
<evidence type="ECO:0000256" key="6">
    <source>
        <dbReference type="SAM" id="MobiDB-lite"/>
    </source>
</evidence>
<keyword evidence="9" id="KW-1185">Reference proteome</keyword>
<keyword evidence="2" id="KW-0805">Transcription regulation</keyword>
<comment type="caution">
    <text evidence="8">The sequence shown here is derived from an EMBL/GenBank/DDBJ whole genome shotgun (WGS) entry which is preliminary data.</text>
</comment>
<dbReference type="PANTHER" id="PTHR31190">
    <property type="entry name" value="DNA-BINDING DOMAIN"/>
    <property type="match status" value="1"/>
</dbReference>
<dbReference type="SMART" id="SM00380">
    <property type="entry name" value="AP2"/>
    <property type="match status" value="1"/>
</dbReference>
<dbReference type="GO" id="GO:0009873">
    <property type="term" value="P:ethylene-activated signaling pathway"/>
    <property type="evidence" value="ECO:0007669"/>
    <property type="project" value="InterPro"/>
</dbReference>
<evidence type="ECO:0000256" key="5">
    <source>
        <dbReference type="ARBA" id="ARBA00023242"/>
    </source>
</evidence>
<dbReference type="CDD" id="cd00018">
    <property type="entry name" value="AP2"/>
    <property type="match status" value="1"/>
</dbReference>
<dbReference type="PANTHER" id="PTHR31190:SF173">
    <property type="entry name" value="PATHOGENESIS-RELATED GENES TRANSCRIPTIONAL ACTIVATOR PTI5"/>
    <property type="match status" value="1"/>
</dbReference>
<reference evidence="8 9" key="1">
    <citation type="journal article" date="2021" name="Hortic Res">
        <title>Chromosome-scale assembly of the Dendrobium chrysotoxum genome enhances the understanding of orchid evolution.</title>
        <authorList>
            <person name="Zhang Y."/>
            <person name="Zhang G.Q."/>
            <person name="Zhang D."/>
            <person name="Liu X.D."/>
            <person name="Xu X.Y."/>
            <person name="Sun W.H."/>
            <person name="Yu X."/>
            <person name="Zhu X."/>
            <person name="Wang Z.W."/>
            <person name="Zhao X."/>
            <person name="Zhong W.Y."/>
            <person name="Chen H."/>
            <person name="Yin W.L."/>
            <person name="Huang T."/>
            <person name="Niu S.C."/>
            <person name="Liu Z.J."/>
        </authorList>
    </citation>
    <scope>NUCLEOTIDE SEQUENCE [LARGE SCALE GENOMIC DNA]</scope>
    <source>
        <strain evidence="8">Lindl</strain>
    </source>
</reference>
<proteinExistence type="predicted"/>
<dbReference type="Pfam" id="PF00847">
    <property type="entry name" value="AP2"/>
    <property type="match status" value="1"/>
</dbReference>
<evidence type="ECO:0000313" key="8">
    <source>
        <dbReference type="EMBL" id="KAH0466693.1"/>
    </source>
</evidence>
<dbReference type="PROSITE" id="PS51032">
    <property type="entry name" value="AP2_ERF"/>
    <property type="match status" value="1"/>
</dbReference>
<accession>A0AAV7HF86</accession>
<protein>
    <recommendedName>
        <fullName evidence="7">AP2/ERF domain-containing protein</fullName>
    </recommendedName>
</protein>